<keyword evidence="4" id="KW-0547">Nucleotide-binding</keyword>
<organism evidence="11 12">
    <name type="scientific">Costertonia aggregata</name>
    <dbReference type="NCBI Taxonomy" id="343403"/>
    <lineage>
        <taxon>Bacteria</taxon>
        <taxon>Pseudomonadati</taxon>
        <taxon>Bacteroidota</taxon>
        <taxon>Flavobacteriia</taxon>
        <taxon>Flavobacteriales</taxon>
        <taxon>Flavobacteriaceae</taxon>
        <taxon>Costertonia</taxon>
    </lineage>
</organism>
<evidence type="ECO:0000259" key="10">
    <source>
        <dbReference type="Pfam" id="PF13807"/>
    </source>
</evidence>
<evidence type="ECO:0000256" key="5">
    <source>
        <dbReference type="ARBA" id="ARBA00022840"/>
    </source>
</evidence>
<evidence type="ECO:0000256" key="8">
    <source>
        <dbReference type="SAM" id="Phobius"/>
    </source>
</evidence>
<evidence type="ECO:0000256" key="3">
    <source>
        <dbReference type="ARBA" id="ARBA00022692"/>
    </source>
</evidence>
<evidence type="ECO:0000256" key="1">
    <source>
        <dbReference type="ARBA" id="ARBA00004651"/>
    </source>
</evidence>
<dbReference type="Proteomes" id="UP000509302">
    <property type="component" value="Chromosome"/>
</dbReference>
<proteinExistence type="predicted"/>
<reference evidence="11 12" key="1">
    <citation type="journal article" date="2006" name="Int. J. Syst. Evol. Microbiol.">
        <title>Costertonia aggregata gen. nov., sp. nov., a mesophilic marine bacterium of the family Flavobacteriaceae, isolated from a mature biofilm.</title>
        <authorList>
            <person name="Kwon K.K."/>
            <person name="Lee Y.K."/>
            <person name="Lee H.K."/>
        </authorList>
    </citation>
    <scope>NUCLEOTIDE SEQUENCE [LARGE SCALE GENOMIC DNA]</scope>
    <source>
        <strain evidence="11 12">KCCM 42265</strain>
    </source>
</reference>
<dbReference type="AlphaFoldDB" id="A0A7H9AM97"/>
<dbReference type="InterPro" id="IPR032807">
    <property type="entry name" value="GNVR"/>
</dbReference>
<keyword evidence="11" id="KW-0418">Kinase</keyword>
<evidence type="ECO:0000313" key="11">
    <source>
        <dbReference type="EMBL" id="QLG44569.1"/>
    </source>
</evidence>
<dbReference type="Gene3D" id="3.40.50.300">
    <property type="entry name" value="P-loop containing nucleotide triphosphate hydrolases"/>
    <property type="match status" value="1"/>
</dbReference>
<dbReference type="InterPro" id="IPR050445">
    <property type="entry name" value="Bact_polysacc_biosynth/exp"/>
</dbReference>
<keyword evidence="2" id="KW-1003">Cell membrane</keyword>
<accession>A0A7H9AM97</accession>
<dbReference type="EMBL" id="CP058595">
    <property type="protein sequence ID" value="QLG44569.1"/>
    <property type="molecule type" value="Genomic_DNA"/>
</dbReference>
<gene>
    <name evidence="11" type="ORF">HYG79_04145</name>
</gene>
<dbReference type="InterPro" id="IPR003856">
    <property type="entry name" value="LPS_length_determ_N"/>
</dbReference>
<keyword evidence="6 8" id="KW-1133">Transmembrane helix</keyword>
<dbReference type="KEGG" id="cagg:HYG79_04145"/>
<dbReference type="PANTHER" id="PTHR32309">
    <property type="entry name" value="TYROSINE-PROTEIN KINASE"/>
    <property type="match status" value="1"/>
</dbReference>
<keyword evidence="5" id="KW-0067">ATP-binding</keyword>
<evidence type="ECO:0000256" key="4">
    <source>
        <dbReference type="ARBA" id="ARBA00022741"/>
    </source>
</evidence>
<dbReference type="CDD" id="cd05387">
    <property type="entry name" value="BY-kinase"/>
    <property type="match status" value="1"/>
</dbReference>
<dbReference type="PANTHER" id="PTHR32309:SF13">
    <property type="entry name" value="FERRIC ENTEROBACTIN TRANSPORT PROTEIN FEPE"/>
    <property type="match status" value="1"/>
</dbReference>
<dbReference type="NCBIfam" id="TIGR01007">
    <property type="entry name" value="eps_fam"/>
    <property type="match status" value="1"/>
</dbReference>
<dbReference type="InterPro" id="IPR005702">
    <property type="entry name" value="Wzc-like_C"/>
</dbReference>
<keyword evidence="12" id="KW-1185">Reference proteome</keyword>
<dbReference type="InterPro" id="IPR027417">
    <property type="entry name" value="P-loop_NTPase"/>
</dbReference>
<evidence type="ECO:0000259" key="9">
    <source>
        <dbReference type="Pfam" id="PF02706"/>
    </source>
</evidence>
<comment type="subcellular location">
    <subcellularLocation>
        <location evidence="1">Cell membrane</location>
        <topology evidence="1">Multi-pass membrane protein</topology>
    </subcellularLocation>
</comment>
<feature type="transmembrane region" description="Helical" evidence="8">
    <location>
        <begin position="27"/>
        <end position="46"/>
    </location>
</feature>
<dbReference type="SUPFAM" id="SSF52540">
    <property type="entry name" value="P-loop containing nucleoside triphosphate hydrolases"/>
    <property type="match status" value="1"/>
</dbReference>
<dbReference type="GO" id="GO:0005886">
    <property type="term" value="C:plasma membrane"/>
    <property type="evidence" value="ECO:0007669"/>
    <property type="project" value="UniProtKB-SubCell"/>
</dbReference>
<feature type="domain" description="Tyrosine-protein kinase G-rich" evidence="10">
    <location>
        <begin position="439"/>
        <end position="510"/>
    </location>
</feature>
<dbReference type="Pfam" id="PF13807">
    <property type="entry name" value="GNVR"/>
    <property type="match status" value="1"/>
</dbReference>
<evidence type="ECO:0000256" key="7">
    <source>
        <dbReference type="ARBA" id="ARBA00023136"/>
    </source>
</evidence>
<feature type="transmembrane region" description="Helical" evidence="8">
    <location>
        <begin position="490"/>
        <end position="509"/>
    </location>
</feature>
<evidence type="ECO:0000313" key="12">
    <source>
        <dbReference type="Proteomes" id="UP000509302"/>
    </source>
</evidence>
<name>A0A7H9AM97_9FLAO</name>
<dbReference type="GO" id="GO:0004715">
    <property type="term" value="F:non-membrane spanning protein tyrosine kinase activity"/>
    <property type="evidence" value="ECO:0007669"/>
    <property type="project" value="UniProtKB-EC"/>
</dbReference>
<feature type="domain" description="Polysaccharide chain length determinant N-terminal" evidence="9">
    <location>
        <begin position="28"/>
        <end position="106"/>
    </location>
</feature>
<dbReference type="GO" id="GO:0005524">
    <property type="term" value="F:ATP binding"/>
    <property type="evidence" value="ECO:0007669"/>
    <property type="project" value="UniProtKB-KW"/>
</dbReference>
<dbReference type="Pfam" id="PF02706">
    <property type="entry name" value="Wzz"/>
    <property type="match status" value="1"/>
</dbReference>
<keyword evidence="7 8" id="KW-0472">Membrane</keyword>
<dbReference type="EC" id="2.7.10.2" evidence="11"/>
<keyword evidence="3 8" id="KW-0812">Transmembrane</keyword>
<evidence type="ECO:0000256" key="6">
    <source>
        <dbReference type="ARBA" id="ARBA00022989"/>
    </source>
</evidence>
<sequence>MKESYYVLDNEEESFKIKENVQKYAQYWRWFLLAIVISFILGFLYLRYAPTIYESTAKIKIIDDSKELDIATDPLSALTGGSKINMDNEIEVLKSYRLLQQVVNSLDLEISYYEVGNIKTRRIFKAPFDIVKLFPDDSLKTNVIFDVSFETSPPKISDDQGVVQALDSSVTIFDKTRFPVEVRLKSKALASQFRSKNFEVVINKKKETVLNLSKRLEVNTTNKNSEVLSLLLKSESPELSEAILNGIIYKFDQDGILDRQLVSKRTIDFIDNRFIFLTEELDSIESGKKDFKKSNNLSYIEADAGITMQQKSIAENDVFEIETQIALSKLLKKALVKESSYDLLPADIGLENNSINSLVSEYNKMALEREKLITSAGLNNPTVKILSDQLKRGKLNIVNTVDIYQDQLNISLGQMQQQQFKAGTVFSELPEKEMTLRAIERQQSIKENLFLILLQKREEAAINFAVTAPSVKVVDYGLTKMNPISPKKPIVYAVCLFLGLLVPFGFLFVKFSLDDKIKSKADLEKLSSDIPVLAEIPSIKNPNSFFEANERSIRAESFKILGTNVNFLLPKQPDNYCKTIYVTSAIKGEGKTFIAHNLSMAYASLRKKVLLIGADLRNPQLHNFFDIDKNTTGLSDFLYNPHIDWRTCVNKGHDRFYEICFSGPIPPNASELIANENFEKFLDLARKHYDYVIVDTAPTVLVADTLLMSEYADITVFVTRANFTDKRLIEFSKDLHKNKKLKNMAFVLNDITFNKKSGYNYGYEYGYGSKN</sequence>
<protein>
    <submittedName>
        <fullName evidence="11">Polysaccharide biosynthesis tyrosine autokinase</fullName>
        <ecNumber evidence="11">2.7.10.2</ecNumber>
    </submittedName>
</protein>
<evidence type="ECO:0000256" key="2">
    <source>
        <dbReference type="ARBA" id="ARBA00022475"/>
    </source>
</evidence>
<keyword evidence="11" id="KW-0808">Transferase</keyword>
<dbReference type="RefSeq" id="WP_179240903.1">
    <property type="nucleotide sequence ID" value="NZ_CP058595.1"/>
</dbReference>